<evidence type="ECO:0000313" key="1">
    <source>
        <dbReference type="EMBL" id="SDX95522.1"/>
    </source>
</evidence>
<gene>
    <name evidence="1" type="ORF">SAMN05444340_10226</name>
</gene>
<dbReference type="Proteomes" id="UP000199286">
    <property type="component" value="Unassembled WGS sequence"/>
</dbReference>
<dbReference type="EMBL" id="FNPF01000002">
    <property type="protein sequence ID" value="SDX95522.1"/>
    <property type="molecule type" value="Genomic_DNA"/>
</dbReference>
<dbReference type="RefSeq" id="WP_245710752.1">
    <property type="nucleotide sequence ID" value="NZ_FNPF01000002.1"/>
</dbReference>
<proteinExistence type="predicted"/>
<name>A0A1H3FWS3_9RHOB</name>
<sequence>MALPDYPPVQARTLSRTLAARVPHKALRDRWNRLRFGPGAPLSDECIFVSPLDVRHVYQSDGSAAPSYQRRHSGLVVGGDWDQSRKPLPETRAARVIHDRFVRGMSWAETGIVDYHLAIIAQKGVSEGLRTSQDIFARYEALDRVYEEALRTGRLRARQELPERFRREHGGIFFHIARDGEPLRSGGGRHRFAIARLLGLATVPAQLGVIHLDAVRAGHLERLRDPG</sequence>
<evidence type="ECO:0000313" key="2">
    <source>
        <dbReference type="Proteomes" id="UP000199286"/>
    </source>
</evidence>
<accession>A0A1H3FWS3</accession>
<protein>
    <recommendedName>
        <fullName evidence="3">ParB-like nuclease domain-containing protein</fullName>
    </recommendedName>
</protein>
<organism evidence="1 2">
    <name type="scientific">Citreimonas salinaria</name>
    <dbReference type="NCBI Taxonomy" id="321339"/>
    <lineage>
        <taxon>Bacteria</taxon>
        <taxon>Pseudomonadati</taxon>
        <taxon>Pseudomonadota</taxon>
        <taxon>Alphaproteobacteria</taxon>
        <taxon>Rhodobacterales</taxon>
        <taxon>Roseobacteraceae</taxon>
        <taxon>Citreimonas</taxon>
    </lineage>
</organism>
<evidence type="ECO:0008006" key="3">
    <source>
        <dbReference type="Google" id="ProtNLM"/>
    </source>
</evidence>
<dbReference type="AlphaFoldDB" id="A0A1H3FWS3"/>
<keyword evidence="2" id="KW-1185">Reference proteome</keyword>
<reference evidence="1 2" key="1">
    <citation type="submission" date="2016-10" db="EMBL/GenBank/DDBJ databases">
        <authorList>
            <person name="de Groot N.N."/>
        </authorList>
    </citation>
    <scope>NUCLEOTIDE SEQUENCE [LARGE SCALE GENOMIC DNA]</scope>
    <source>
        <strain evidence="1 2">DSM 26880</strain>
    </source>
</reference>